<evidence type="ECO:0000256" key="2">
    <source>
        <dbReference type="ARBA" id="ARBA00004870"/>
    </source>
</evidence>
<protein>
    <recommendedName>
        <fullName evidence="4 13">Tetraacyldisaccharide 4'-kinase</fullName>
        <ecNumber evidence="3 13">2.7.1.130</ecNumber>
    </recommendedName>
    <alternativeName>
        <fullName evidence="12 13">Lipid A 4'-kinase</fullName>
    </alternativeName>
</protein>
<evidence type="ECO:0000256" key="9">
    <source>
        <dbReference type="ARBA" id="ARBA00022777"/>
    </source>
</evidence>
<accession>A0A261R2Y1</accession>
<dbReference type="GO" id="GO:0005524">
    <property type="term" value="F:ATP binding"/>
    <property type="evidence" value="ECO:0007669"/>
    <property type="project" value="UniProtKB-UniRule"/>
</dbReference>
<comment type="catalytic activity">
    <reaction evidence="13">
        <text>a lipid A disaccharide + ATP = a lipid IVA + ADP + H(+)</text>
        <dbReference type="Rhea" id="RHEA:67840"/>
        <dbReference type="ChEBI" id="CHEBI:15378"/>
        <dbReference type="ChEBI" id="CHEBI:30616"/>
        <dbReference type="ChEBI" id="CHEBI:176343"/>
        <dbReference type="ChEBI" id="CHEBI:176425"/>
        <dbReference type="ChEBI" id="CHEBI:456216"/>
        <dbReference type="EC" id="2.7.1.130"/>
    </reaction>
</comment>
<keyword evidence="9 13" id="KW-0418">Kinase</keyword>
<dbReference type="STRING" id="1416803.CAL13_08425"/>
<gene>
    <name evidence="13" type="primary">lpxK</name>
    <name evidence="14" type="ORF">CAL26_17135</name>
</gene>
<evidence type="ECO:0000313" key="14">
    <source>
        <dbReference type="EMBL" id="OZI19356.1"/>
    </source>
</evidence>
<organism evidence="14 15">
    <name type="scientific">Bordetella genomosp. 9</name>
    <dbReference type="NCBI Taxonomy" id="1416803"/>
    <lineage>
        <taxon>Bacteria</taxon>
        <taxon>Pseudomonadati</taxon>
        <taxon>Pseudomonadota</taxon>
        <taxon>Betaproteobacteria</taxon>
        <taxon>Burkholderiales</taxon>
        <taxon>Alcaligenaceae</taxon>
        <taxon>Bordetella</taxon>
    </lineage>
</organism>
<dbReference type="GO" id="GO:0009245">
    <property type="term" value="P:lipid A biosynthetic process"/>
    <property type="evidence" value="ECO:0007669"/>
    <property type="project" value="UniProtKB-UniRule"/>
</dbReference>
<keyword evidence="10 13" id="KW-0067">ATP-binding</keyword>
<evidence type="ECO:0000256" key="6">
    <source>
        <dbReference type="ARBA" id="ARBA00022556"/>
    </source>
</evidence>
<sequence length="355" mass="38001">MSQAIRGVLQSQWQHGGWLSRLLVPLSFLTLLAVKAKGACYRRGWLKSYRPPVPVIVVGNIYVGGTGKTPVVIALVQALRARGWTPGVVSRGYGVKIGNHPRTGQGELAAERFGDEPALISHATNAPVSIHPDRPRAVRTLLSAFPDVDVIVSDDGLQHLALARDVEIVVQDGRGVGNGRLLPAGPLREPASRLREVHTVVTNVDGPAAKAPASAGQRPYRVNMWMEPGAAWNLREGTLRTLWELQAEYGRAGIAAAAGIGNPERFFATLRSAGVSLKTTVPLPDHYSYARSPFASVKTGLILVTAKDAVKCSGLGDNRLWAVPVTPHFSDPAFFDRIAERLPAPGAKAASAPRQ</sequence>
<dbReference type="Proteomes" id="UP000216857">
    <property type="component" value="Unassembled WGS sequence"/>
</dbReference>
<evidence type="ECO:0000256" key="11">
    <source>
        <dbReference type="ARBA" id="ARBA00023098"/>
    </source>
</evidence>
<dbReference type="GO" id="GO:0005886">
    <property type="term" value="C:plasma membrane"/>
    <property type="evidence" value="ECO:0007669"/>
    <property type="project" value="TreeGrafter"/>
</dbReference>
<evidence type="ECO:0000256" key="4">
    <source>
        <dbReference type="ARBA" id="ARBA00016436"/>
    </source>
</evidence>
<dbReference type="PANTHER" id="PTHR42724:SF1">
    <property type="entry name" value="TETRAACYLDISACCHARIDE 4'-KINASE, MITOCHONDRIAL-RELATED"/>
    <property type="match status" value="1"/>
</dbReference>
<keyword evidence="15" id="KW-1185">Reference proteome</keyword>
<dbReference type="GO" id="GO:0009029">
    <property type="term" value="F:lipid-A 4'-kinase activity"/>
    <property type="evidence" value="ECO:0007669"/>
    <property type="project" value="UniProtKB-UniRule"/>
</dbReference>
<evidence type="ECO:0000313" key="15">
    <source>
        <dbReference type="Proteomes" id="UP000216857"/>
    </source>
</evidence>
<keyword evidence="8 13" id="KW-0547">Nucleotide-binding</keyword>
<dbReference type="UniPathway" id="UPA00359">
    <property type="reaction ID" value="UER00482"/>
</dbReference>
<dbReference type="PANTHER" id="PTHR42724">
    <property type="entry name" value="TETRAACYLDISACCHARIDE 4'-KINASE"/>
    <property type="match status" value="1"/>
</dbReference>
<feature type="binding site" evidence="13">
    <location>
        <begin position="62"/>
        <end position="69"/>
    </location>
    <ligand>
        <name>ATP</name>
        <dbReference type="ChEBI" id="CHEBI:30616"/>
    </ligand>
</feature>
<dbReference type="Pfam" id="PF02606">
    <property type="entry name" value="LpxK"/>
    <property type="match status" value="1"/>
</dbReference>
<dbReference type="GO" id="GO:0009244">
    <property type="term" value="P:lipopolysaccharide core region biosynthetic process"/>
    <property type="evidence" value="ECO:0007669"/>
    <property type="project" value="TreeGrafter"/>
</dbReference>
<dbReference type="HAMAP" id="MF_00409">
    <property type="entry name" value="LpxK"/>
    <property type="match status" value="1"/>
</dbReference>
<proteinExistence type="inferred from homology"/>
<keyword evidence="7 13" id="KW-0808">Transferase</keyword>
<dbReference type="EC" id="2.7.1.130" evidence="3 13"/>
<dbReference type="InterPro" id="IPR027417">
    <property type="entry name" value="P-loop_NTPase"/>
</dbReference>
<evidence type="ECO:0000256" key="10">
    <source>
        <dbReference type="ARBA" id="ARBA00022840"/>
    </source>
</evidence>
<dbReference type="SUPFAM" id="SSF52540">
    <property type="entry name" value="P-loop containing nucleoside triphosphate hydrolases"/>
    <property type="match status" value="1"/>
</dbReference>
<name>A0A261R2Y1_9BORD</name>
<keyword evidence="11 13" id="KW-0443">Lipid metabolism</keyword>
<dbReference type="EMBL" id="NEVJ01000003">
    <property type="protein sequence ID" value="OZI19356.1"/>
    <property type="molecule type" value="Genomic_DNA"/>
</dbReference>
<evidence type="ECO:0000256" key="7">
    <source>
        <dbReference type="ARBA" id="ARBA00022679"/>
    </source>
</evidence>
<evidence type="ECO:0000256" key="3">
    <source>
        <dbReference type="ARBA" id="ARBA00012071"/>
    </source>
</evidence>
<evidence type="ECO:0000256" key="13">
    <source>
        <dbReference type="HAMAP-Rule" id="MF_00409"/>
    </source>
</evidence>
<dbReference type="OrthoDB" id="9766423at2"/>
<dbReference type="RefSeq" id="WP_094848014.1">
    <property type="nucleotide sequence ID" value="NZ_NEVJ01000003.1"/>
</dbReference>
<evidence type="ECO:0000256" key="5">
    <source>
        <dbReference type="ARBA" id="ARBA00022516"/>
    </source>
</evidence>
<reference evidence="14" key="1">
    <citation type="submission" date="2017-05" db="EMBL/GenBank/DDBJ databases">
        <title>Complete and WGS of Bordetella genogroups.</title>
        <authorList>
            <person name="Spilker T."/>
            <person name="Lipuma J."/>
        </authorList>
    </citation>
    <scope>NUCLEOTIDE SEQUENCE</scope>
    <source>
        <strain evidence="14">AU21707</strain>
    </source>
</reference>
<dbReference type="InterPro" id="IPR003758">
    <property type="entry name" value="LpxK"/>
</dbReference>
<comment type="pathway">
    <text evidence="2 13">Glycolipid biosynthesis; lipid IV(A) biosynthesis; lipid IV(A) from (3R)-3-hydroxytetradecanoyl-[acyl-carrier-protein] and UDP-N-acetyl-alpha-D-glucosamine: step 6/6.</text>
</comment>
<dbReference type="NCBIfam" id="TIGR00682">
    <property type="entry name" value="lpxK"/>
    <property type="match status" value="1"/>
</dbReference>
<evidence type="ECO:0000256" key="12">
    <source>
        <dbReference type="ARBA" id="ARBA00029757"/>
    </source>
</evidence>
<dbReference type="AlphaFoldDB" id="A0A261R2Y1"/>
<comment type="function">
    <text evidence="1 13">Transfers the gamma-phosphate of ATP to the 4'-position of a tetraacyldisaccharide 1-phosphate intermediate (termed DS-1-P) to form tetraacyldisaccharide 1,4'-bis-phosphate (lipid IVA).</text>
</comment>
<keyword evidence="6 13" id="KW-0441">Lipid A biosynthesis</keyword>
<comment type="similarity">
    <text evidence="13">Belongs to the LpxK family.</text>
</comment>
<evidence type="ECO:0000256" key="8">
    <source>
        <dbReference type="ARBA" id="ARBA00022741"/>
    </source>
</evidence>
<evidence type="ECO:0000256" key="1">
    <source>
        <dbReference type="ARBA" id="ARBA00002274"/>
    </source>
</evidence>
<comment type="caution">
    <text evidence="14">The sequence shown here is derived from an EMBL/GenBank/DDBJ whole genome shotgun (WGS) entry which is preliminary data.</text>
</comment>
<keyword evidence="5 13" id="KW-0444">Lipid biosynthesis</keyword>